<accession>A0A7W6LHY6</accession>
<protein>
    <submittedName>
        <fullName evidence="4">Drug/metabolite transporter (DMT)-like permease</fullName>
    </submittedName>
</protein>
<dbReference type="AlphaFoldDB" id="A0A7W6LHY6"/>
<sequence length="313" mass="33249">MKLHIRAEIYALLAALANGTIGPLNRFAFQGGASHHEVAFLKCSGAFLVLFLWCLFHPAQRRILFGLARRARAFALLSALGVFSLYFFETWAFAEASIPLVSFLTYAAGGGTLILSVLILGERLTLAKTLAFFAILGGVGAIFIFEGRIAGTTLGILLALAGGLGYALFIFFAKKLEMGSGLPHLVWLFGFGSLYLAVPFTQQPLTPVPASAVWPIVALIIVPTIGGFWFTTRAVQEGNAGSVQIIETSDPLFASGFALVLFNETLAASGWAGAALIMLGLLLALRRDPPVPALQPSSSARQTLPLCPAPPKT</sequence>
<dbReference type="InterPro" id="IPR037185">
    <property type="entry name" value="EmrE-like"/>
</dbReference>
<feature type="domain" description="EamA" evidence="3">
    <location>
        <begin position="154"/>
        <end position="285"/>
    </location>
</feature>
<organism evidence="4 5">
    <name type="scientific">Rhizobium rhizoryzae</name>
    <dbReference type="NCBI Taxonomy" id="451876"/>
    <lineage>
        <taxon>Bacteria</taxon>
        <taxon>Pseudomonadati</taxon>
        <taxon>Pseudomonadota</taxon>
        <taxon>Alphaproteobacteria</taxon>
        <taxon>Hyphomicrobiales</taxon>
        <taxon>Rhizobiaceae</taxon>
        <taxon>Rhizobium/Agrobacterium group</taxon>
        <taxon>Rhizobium</taxon>
    </lineage>
</organism>
<dbReference type="InterPro" id="IPR000620">
    <property type="entry name" value="EamA_dom"/>
</dbReference>
<feature type="transmembrane region" description="Helical" evidence="2">
    <location>
        <begin position="100"/>
        <end position="120"/>
    </location>
</feature>
<keyword evidence="2" id="KW-0812">Transmembrane</keyword>
<feature type="transmembrane region" description="Helical" evidence="2">
    <location>
        <begin position="212"/>
        <end position="231"/>
    </location>
</feature>
<gene>
    <name evidence="4" type="ORF">GGQ72_003069</name>
</gene>
<name>A0A7W6LHY6_9HYPH</name>
<feature type="transmembrane region" description="Helical" evidence="2">
    <location>
        <begin position="151"/>
        <end position="172"/>
    </location>
</feature>
<feature type="domain" description="EamA" evidence="3">
    <location>
        <begin position="7"/>
        <end position="143"/>
    </location>
</feature>
<dbReference type="SUPFAM" id="SSF103481">
    <property type="entry name" value="Multidrug resistance efflux transporter EmrE"/>
    <property type="match status" value="2"/>
</dbReference>
<keyword evidence="2" id="KW-0472">Membrane</keyword>
<evidence type="ECO:0000259" key="3">
    <source>
        <dbReference type="Pfam" id="PF00892"/>
    </source>
</evidence>
<feature type="region of interest" description="Disordered" evidence="1">
    <location>
        <begin position="294"/>
        <end position="313"/>
    </location>
</feature>
<keyword evidence="2" id="KW-1133">Transmembrane helix</keyword>
<feature type="transmembrane region" description="Helical" evidence="2">
    <location>
        <begin position="127"/>
        <end position="145"/>
    </location>
</feature>
<feature type="transmembrane region" description="Helical" evidence="2">
    <location>
        <begin position="184"/>
        <end position="200"/>
    </location>
</feature>
<dbReference type="RefSeq" id="WP_165131161.1">
    <property type="nucleotide sequence ID" value="NZ_CP049249.1"/>
</dbReference>
<dbReference type="Proteomes" id="UP000519897">
    <property type="component" value="Unassembled WGS sequence"/>
</dbReference>
<dbReference type="PANTHER" id="PTHR22911">
    <property type="entry name" value="ACYL-MALONYL CONDENSING ENZYME-RELATED"/>
    <property type="match status" value="1"/>
</dbReference>
<feature type="transmembrane region" description="Helical" evidence="2">
    <location>
        <begin position="71"/>
        <end position="88"/>
    </location>
</feature>
<keyword evidence="5" id="KW-1185">Reference proteome</keyword>
<evidence type="ECO:0000313" key="5">
    <source>
        <dbReference type="Proteomes" id="UP000519897"/>
    </source>
</evidence>
<feature type="transmembrane region" description="Helical" evidence="2">
    <location>
        <begin position="7"/>
        <end position="27"/>
    </location>
</feature>
<comment type="caution">
    <text evidence="4">The sequence shown here is derived from an EMBL/GenBank/DDBJ whole genome shotgun (WGS) entry which is preliminary data.</text>
</comment>
<evidence type="ECO:0000256" key="2">
    <source>
        <dbReference type="SAM" id="Phobius"/>
    </source>
</evidence>
<dbReference type="GO" id="GO:0016020">
    <property type="term" value="C:membrane"/>
    <property type="evidence" value="ECO:0007669"/>
    <property type="project" value="InterPro"/>
</dbReference>
<dbReference type="EMBL" id="JACIEC010000003">
    <property type="protein sequence ID" value="MBB4144512.1"/>
    <property type="molecule type" value="Genomic_DNA"/>
</dbReference>
<feature type="transmembrane region" description="Helical" evidence="2">
    <location>
        <begin position="39"/>
        <end position="59"/>
    </location>
</feature>
<dbReference type="Pfam" id="PF00892">
    <property type="entry name" value="EamA"/>
    <property type="match status" value="2"/>
</dbReference>
<evidence type="ECO:0000313" key="4">
    <source>
        <dbReference type="EMBL" id="MBB4144512.1"/>
    </source>
</evidence>
<evidence type="ECO:0000256" key="1">
    <source>
        <dbReference type="SAM" id="MobiDB-lite"/>
    </source>
</evidence>
<proteinExistence type="predicted"/>
<reference evidence="4 5" key="1">
    <citation type="submission" date="2020-08" db="EMBL/GenBank/DDBJ databases">
        <title>Genomic Encyclopedia of Type Strains, Phase IV (KMG-IV): sequencing the most valuable type-strain genomes for metagenomic binning, comparative biology and taxonomic classification.</title>
        <authorList>
            <person name="Goeker M."/>
        </authorList>
    </citation>
    <scope>NUCLEOTIDE SEQUENCE [LARGE SCALE GENOMIC DNA]</scope>
    <source>
        <strain evidence="4 5">DSM 29514</strain>
    </source>
</reference>